<reference evidence="2 3" key="1">
    <citation type="journal article" date="2018" name="Sci. Rep.">
        <title>Genomic signatures of local adaptation to the degree of environmental predictability in rotifers.</title>
        <authorList>
            <person name="Franch-Gras L."/>
            <person name="Hahn C."/>
            <person name="Garcia-Roger E.M."/>
            <person name="Carmona M.J."/>
            <person name="Serra M."/>
            <person name="Gomez A."/>
        </authorList>
    </citation>
    <scope>NUCLEOTIDE SEQUENCE [LARGE SCALE GENOMIC DNA]</scope>
    <source>
        <strain evidence="2">HYR1</strain>
    </source>
</reference>
<dbReference type="Proteomes" id="UP000276133">
    <property type="component" value="Unassembled WGS sequence"/>
</dbReference>
<accession>A0A3M7QTI1</accession>
<evidence type="ECO:0000313" key="2">
    <source>
        <dbReference type="EMBL" id="RNA14298.1"/>
    </source>
</evidence>
<dbReference type="EMBL" id="REGN01005214">
    <property type="protein sequence ID" value="RNA14298.1"/>
    <property type="molecule type" value="Genomic_DNA"/>
</dbReference>
<proteinExistence type="predicted"/>
<keyword evidence="1" id="KW-1133">Transmembrane helix</keyword>
<organism evidence="2 3">
    <name type="scientific">Brachionus plicatilis</name>
    <name type="common">Marine rotifer</name>
    <name type="synonym">Brachionus muelleri</name>
    <dbReference type="NCBI Taxonomy" id="10195"/>
    <lineage>
        <taxon>Eukaryota</taxon>
        <taxon>Metazoa</taxon>
        <taxon>Spiralia</taxon>
        <taxon>Gnathifera</taxon>
        <taxon>Rotifera</taxon>
        <taxon>Eurotatoria</taxon>
        <taxon>Monogononta</taxon>
        <taxon>Pseudotrocha</taxon>
        <taxon>Ploima</taxon>
        <taxon>Brachionidae</taxon>
        <taxon>Brachionus</taxon>
    </lineage>
</organism>
<gene>
    <name evidence="2" type="ORF">BpHYR1_037435</name>
</gene>
<keyword evidence="1" id="KW-0472">Membrane</keyword>
<evidence type="ECO:0000256" key="1">
    <source>
        <dbReference type="SAM" id="Phobius"/>
    </source>
</evidence>
<name>A0A3M7QTI1_BRAPC</name>
<sequence length="310" mass="35612">MNLNKNDSRNLKYNLRNSDNLIEPMSKTANVLIGLHGMGNSQLINLEIYKKLTNFYILTRVLVAFLRSTTLSFFSHRQVLDLEWNGVKLELTSNADDVLANVLFVIAGITTLAAAEVLTGMAILFYFRNDEIRKDRNDKIDKKYGKNLKNRYISKPYQLTLAEVAEVCFKSEETRFGKRRINSHSPQKEKKSMFRKFINKQTIVVDLNGSDTEVKCYRKPLPSILGINLKFNRNSIWNSSHRNHVKEVSYDPFFLLLYFLENLCCLQQAVAEAEYFELKPGVGAEIEVGYLNHLKHNALITGSPQCFLIS</sequence>
<feature type="transmembrane region" description="Helical" evidence="1">
    <location>
        <begin position="98"/>
        <end position="127"/>
    </location>
</feature>
<evidence type="ECO:0000313" key="3">
    <source>
        <dbReference type="Proteomes" id="UP000276133"/>
    </source>
</evidence>
<keyword evidence="3" id="KW-1185">Reference proteome</keyword>
<dbReference type="AlphaFoldDB" id="A0A3M7QTI1"/>
<protein>
    <submittedName>
        <fullName evidence="2">Uncharacterized protein</fullName>
    </submittedName>
</protein>
<feature type="transmembrane region" description="Helical" evidence="1">
    <location>
        <begin position="55"/>
        <end position="74"/>
    </location>
</feature>
<comment type="caution">
    <text evidence="2">The sequence shown here is derived from an EMBL/GenBank/DDBJ whole genome shotgun (WGS) entry which is preliminary data.</text>
</comment>
<keyword evidence="1" id="KW-0812">Transmembrane</keyword>